<dbReference type="SUPFAM" id="SSF57667">
    <property type="entry name" value="beta-beta-alpha zinc fingers"/>
    <property type="match status" value="1"/>
</dbReference>
<dbReference type="InterPro" id="IPR013087">
    <property type="entry name" value="Znf_C2H2_type"/>
</dbReference>
<dbReference type="InterPro" id="IPR036236">
    <property type="entry name" value="Znf_C2H2_sf"/>
</dbReference>
<dbReference type="Pfam" id="PF00096">
    <property type="entry name" value="zf-C2H2"/>
    <property type="match status" value="2"/>
</dbReference>
<evidence type="ECO:0000256" key="1">
    <source>
        <dbReference type="PROSITE-ProRule" id="PRU00042"/>
    </source>
</evidence>
<keyword evidence="5" id="KW-1185">Reference proteome</keyword>
<comment type="caution">
    <text evidence="4">The sequence shown here is derived from an EMBL/GenBank/DDBJ whole genome shotgun (WGS) entry which is preliminary data.</text>
</comment>
<keyword evidence="1" id="KW-0863">Zinc-finger</keyword>
<keyword evidence="1" id="KW-0479">Metal-binding</keyword>
<keyword evidence="1" id="KW-0862">Zinc</keyword>
<dbReference type="PROSITE" id="PS50157">
    <property type="entry name" value="ZINC_FINGER_C2H2_2"/>
    <property type="match status" value="1"/>
</dbReference>
<evidence type="ECO:0000256" key="2">
    <source>
        <dbReference type="SAM" id="MobiDB-lite"/>
    </source>
</evidence>
<accession>A0ABQ8S0R1</accession>
<dbReference type="Proteomes" id="UP001148838">
    <property type="component" value="Unassembled WGS sequence"/>
</dbReference>
<reference evidence="4 5" key="1">
    <citation type="journal article" date="2022" name="Allergy">
        <title>Genome assembly and annotation of Periplaneta americana reveal a comprehensive cockroach allergen profile.</title>
        <authorList>
            <person name="Wang L."/>
            <person name="Xiong Q."/>
            <person name="Saelim N."/>
            <person name="Wang L."/>
            <person name="Nong W."/>
            <person name="Wan A.T."/>
            <person name="Shi M."/>
            <person name="Liu X."/>
            <person name="Cao Q."/>
            <person name="Hui J.H.L."/>
            <person name="Sookrung N."/>
            <person name="Leung T.F."/>
            <person name="Tungtrongchitr A."/>
            <person name="Tsui S.K.W."/>
        </authorList>
    </citation>
    <scope>NUCLEOTIDE SEQUENCE [LARGE SCALE GENOMIC DNA]</scope>
    <source>
        <strain evidence="4">PWHHKU_190912</strain>
    </source>
</reference>
<proteinExistence type="predicted"/>
<evidence type="ECO:0000313" key="4">
    <source>
        <dbReference type="EMBL" id="KAJ4427502.1"/>
    </source>
</evidence>
<sequence length="125" mass="14220">MVGLCEGGNEPPDSLKASFSSSNWAVRNEDSNSGIGQSWTAENLLKYHSINFSPYGPPSGQKIRDFPCHGCGRSYRWLKHLIAHQRRECGQEPQLQCPVCPMKTKRKENLKRHVLQVHPNYPNIF</sequence>
<gene>
    <name evidence="4" type="ORF">ANN_25150</name>
</gene>
<organism evidence="4 5">
    <name type="scientific">Periplaneta americana</name>
    <name type="common">American cockroach</name>
    <name type="synonym">Blatta americana</name>
    <dbReference type="NCBI Taxonomy" id="6978"/>
    <lineage>
        <taxon>Eukaryota</taxon>
        <taxon>Metazoa</taxon>
        <taxon>Ecdysozoa</taxon>
        <taxon>Arthropoda</taxon>
        <taxon>Hexapoda</taxon>
        <taxon>Insecta</taxon>
        <taxon>Pterygota</taxon>
        <taxon>Neoptera</taxon>
        <taxon>Polyneoptera</taxon>
        <taxon>Dictyoptera</taxon>
        <taxon>Blattodea</taxon>
        <taxon>Blattoidea</taxon>
        <taxon>Blattidae</taxon>
        <taxon>Blattinae</taxon>
        <taxon>Periplaneta</taxon>
    </lineage>
</organism>
<dbReference type="Gene3D" id="3.30.160.60">
    <property type="entry name" value="Classic Zinc Finger"/>
    <property type="match status" value="1"/>
</dbReference>
<protein>
    <recommendedName>
        <fullName evidence="3">C2H2-type domain-containing protein</fullName>
    </recommendedName>
</protein>
<evidence type="ECO:0000259" key="3">
    <source>
        <dbReference type="PROSITE" id="PS50157"/>
    </source>
</evidence>
<evidence type="ECO:0000313" key="5">
    <source>
        <dbReference type="Proteomes" id="UP001148838"/>
    </source>
</evidence>
<dbReference type="SMART" id="SM00355">
    <property type="entry name" value="ZnF_C2H2"/>
    <property type="match status" value="2"/>
</dbReference>
<feature type="domain" description="C2H2-type" evidence="3">
    <location>
        <begin position="66"/>
        <end position="93"/>
    </location>
</feature>
<name>A0ABQ8S0R1_PERAM</name>
<dbReference type="EMBL" id="JAJSOF020000038">
    <property type="protein sequence ID" value="KAJ4427502.1"/>
    <property type="molecule type" value="Genomic_DNA"/>
</dbReference>
<feature type="region of interest" description="Disordered" evidence="2">
    <location>
        <begin position="1"/>
        <end position="20"/>
    </location>
</feature>